<dbReference type="GO" id="GO:0008270">
    <property type="term" value="F:zinc ion binding"/>
    <property type="evidence" value="ECO:0007669"/>
    <property type="project" value="UniProtKB-KW"/>
</dbReference>
<name>A0A2J8K718_PANTR</name>
<dbReference type="InterPro" id="IPR017907">
    <property type="entry name" value="Znf_RING_CS"/>
</dbReference>
<accession>A0A2J8K718</accession>
<protein>
    <submittedName>
        <fullName evidence="8">PCGF3 isoform 9</fullName>
    </submittedName>
</protein>
<keyword evidence="3 6" id="KW-0863">Zinc-finger</keyword>
<evidence type="ECO:0000256" key="4">
    <source>
        <dbReference type="ARBA" id="ARBA00022833"/>
    </source>
</evidence>
<keyword evidence="5" id="KW-0539">Nucleus</keyword>
<dbReference type="Proteomes" id="UP000236370">
    <property type="component" value="Unassembled WGS sequence"/>
</dbReference>
<dbReference type="InterPro" id="IPR051507">
    <property type="entry name" value="PcG_RING_finger"/>
</dbReference>
<dbReference type="FunFam" id="3.30.40.10:FF:000033">
    <property type="entry name" value="Polycomb group RING finger protein 3"/>
    <property type="match status" value="1"/>
</dbReference>
<evidence type="ECO:0000256" key="1">
    <source>
        <dbReference type="ARBA" id="ARBA00004123"/>
    </source>
</evidence>
<dbReference type="PROSITE" id="PS50089">
    <property type="entry name" value="ZF_RING_2"/>
    <property type="match status" value="1"/>
</dbReference>
<sequence length="62" mass="7174">MLTRKIKLWDINAHITCRLCSGYLIDATTVTECLHTFCRSCLVKYLEENNTCPTCRIVIHQS</sequence>
<evidence type="ECO:0000256" key="6">
    <source>
        <dbReference type="PROSITE-ProRule" id="PRU00175"/>
    </source>
</evidence>
<evidence type="ECO:0000256" key="5">
    <source>
        <dbReference type="ARBA" id="ARBA00023242"/>
    </source>
</evidence>
<evidence type="ECO:0000259" key="7">
    <source>
        <dbReference type="PROSITE" id="PS50089"/>
    </source>
</evidence>
<comment type="caution">
    <text evidence="8">The sequence shown here is derived from an EMBL/GenBank/DDBJ whole genome shotgun (WGS) entry which is preliminary data.</text>
</comment>
<keyword evidence="2" id="KW-0479">Metal-binding</keyword>
<dbReference type="EMBL" id="NBAG03000389">
    <property type="protein sequence ID" value="PNI30816.1"/>
    <property type="molecule type" value="Genomic_DNA"/>
</dbReference>
<dbReference type="SMART" id="SM00184">
    <property type="entry name" value="RING"/>
    <property type="match status" value="1"/>
</dbReference>
<evidence type="ECO:0000313" key="9">
    <source>
        <dbReference type="Proteomes" id="UP000236370"/>
    </source>
</evidence>
<proteinExistence type="predicted"/>
<dbReference type="SUPFAM" id="SSF57850">
    <property type="entry name" value="RING/U-box"/>
    <property type="match status" value="1"/>
</dbReference>
<organism evidence="8 9">
    <name type="scientific">Pan troglodytes</name>
    <name type="common">Chimpanzee</name>
    <dbReference type="NCBI Taxonomy" id="9598"/>
    <lineage>
        <taxon>Eukaryota</taxon>
        <taxon>Metazoa</taxon>
        <taxon>Chordata</taxon>
        <taxon>Craniata</taxon>
        <taxon>Vertebrata</taxon>
        <taxon>Euteleostomi</taxon>
        <taxon>Mammalia</taxon>
        <taxon>Eutheria</taxon>
        <taxon>Euarchontoglires</taxon>
        <taxon>Primates</taxon>
        <taxon>Haplorrhini</taxon>
        <taxon>Catarrhini</taxon>
        <taxon>Hominidae</taxon>
        <taxon>Pan</taxon>
    </lineage>
</organism>
<dbReference type="PROSITE" id="PS00518">
    <property type="entry name" value="ZF_RING_1"/>
    <property type="match status" value="1"/>
</dbReference>
<evidence type="ECO:0000256" key="3">
    <source>
        <dbReference type="ARBA" id="ARBA00022771"/>
    </source>
</evidence>
<feature type="domain" description="RING-type" evidence="7">
    <location>
        <begin position="17"/>
        <end position="56"/>
    </location>
</feature>
<feature type="non-terminal residue" evidence="8">
    <location>
        <position position="62"/>
    </location>
</feature>
<comment type="subcellular location">
    <subcellularLocation>
        <location evidence="1">Nucleus</location>
    </subcellularLocation>
</comment>
<dbReference type="InterPro" id="IPR001841">
    <property type="entry name" value="Znf_RING"/>
</dbReference>
<evidence type="ECO:0000313" key="8">
    <source>
        <dbReference type="EMBL" id="PNI30816.1"/>
    </source>
</evidence>
<keyword evidence="4" id="KW-0862">Zinc</keyword>
<evidence type="ECO:0000256" key="2">
    <source>
        <dbReference type="ARBA" id="ARBA00022723"/>
    </source>
</evidence>
<dbReference type="GO" id="GO:0031519">
    <property type="term" value="C:PcG protein complex"/>
    <property type="evidence" value="ECO:0007669"/>
    <property type="project" value="UniProtKB-ARBA"/>
</dbReference>
<dbReference type="SMR" id="A0A2J8K718"/>
<dbReference type="AlphaFoldDB" id="A0A2J8K718"/>
<dbReference type="PANTHER" id="PTHR45893">
    <property type="entry name" value="POLYCOMB GROUP RING FINGER PROTEIN"/>
    <property type="match status" value="1"/>
</dbReference>
<reference evidence="8 9" key="1">
    <citation type="submission" date="2017-12" db="EMBL/GenBank/DDBJ databases">
        <title>High-resolution comparative analysis of great ape genomes.</title>
        <authorList>
            <person name="Pollen A."/>
            <person name="Hastie A."/>
            <person name="Hormozdiari F."/>
            <person name="Dougherty M."/>
            <person name="Liu R."/>
            <person name="Chaisson M."/>
            <person name="Hoppe E."/>
            <person name="Hill C."/>
            <person name="Pang A."/>
            <person name="Hillier L."/>
            <person name="Baker C."/>
            <person name="Armstrong J."/>
            <person name="Shendure J."/>
            <person name="Paten B."/>
            <person name="Wilson R."/>
            <person name="Chao H."/>
            <person name="Schneider V."/>
            <person name="Ventura M."/>
            <person name="Kronenberg Z."/>
            <person name="Murali S."/>
            <person name="Gordon D."/>
            <person name="Cantsilieris S."/>
            <person name="Munson K."/>
            <person name="Nelson B."/>
            <person name="Raja A."/>
            <person name="Underwood J."/>
            <person name="Diekhans M."/>
            <person name="Fiddes I."/>
            <person name="Haussler D."/>
            <person name="Eichler E."/>
        </authorList>
    </citation>
    <scope>NUCLEOTIDE SEQUENCE [LARGE SCALE GENOMIC DNA]</scope>
    <source>
        <strain evidence="8">Yerkes chimp pedigree #C0471</strain>
    </source>
</reference>
<dbReference type="InterPro" id="IPR013083">
    <property type="entry name" value="Znf_RING/FYVE/PHD"/>
</dbReference>
<dbReference type="Pfam" id="PF13923">
    <property type="entry name" value="zf-C3HC4_2"/>
    <property type="match status" value="1"/>
</dbReference>
<dbReference type="Gene3D" id="3.30.40.10">
    <property type="entry name" value="Zinc/RING finger domain, C3HC4 (zinc finger)"/>
    <property type="match status" value="1"/>
</dbReference>
<gene>
    <name evidence="8" type="ORF">CK820_G0041105</name>
</gene>